<comment type="caution">
    <text evidence="1">The sequence shown here is derived from an EMBL/GenBank/DDBJ whole genome shotgun (WGS) entry which is preliminary data.</text>
</comment>
<dbReference type="Proteomes" id="UP000006233">
    <property type="component" value="Unassembled WGS sequence"/>
</dbReference>
<dbReference type="STRING" id="634994.GCWU000323_01981"/>
<gene>
    <name evidence="1" type="ORF">GCWU000323_01981</name>
</gene>
<evidence type="ECO:0000313" key="2">
    <source>
        <dbReference type="Proteomes" id="UP000006233"/>
    </source>
</evidence>
<dbReference type="EMBL" id="ACVB02000024">
    <property type="protein sequence ID" value="EEX73838.1"/>
    <property type="molecule type" value="Genomic_DNA"/>
</dbReference>
<reference evidence="1 2" key="1">
    <citation type="submission" date="2009-09" db="EMBL/GenBank/DDBJ databases">
        <authorList>
            <person name="Weinstock G."/>
            <person name="Sodergren E."/>
            <person name="Clifton S."/>
            <person name="Fulton L."/>
            <person name="Fulton B."/>
            <person name="Courtney L."/>
            <person name="Fronick C."/>
            <person name="Harrison M."/>
            <person name="Strong C."/>
            <person name="Farmer C."/>
            <person name="Delahaunty K."/>
            <person name="Markovic C."/>
            <person name="Hall O."/>
            <person name="Minx P."/>
            <person name="Tomlinson C."/>
            <person name="Mitreva M."/>
            <person name="Nelson J."/>
            <person name="Hou S."/>
            <person name="Wollam A."/>
            <person name="Pepin K.H."/>
            <person name="Johnson M."/>
            <person name="Bhonagiri V."/>
            <person name="Nash W.E."/>
            <person name="Warren W."/>
            <person name="Chinwalla A."/>
            <person name="Mardis E.R."/>
            <person name="Wilson R.K."/>
        </authorList>
    </citation>
    <scope>NUCLEOTIDE SEQUENCE [LARGE SCALE GENOMIC DNA]</scope>
    <source>
        <strain evidence="1 2">F0254</strain>
    </source>
</reference>
<sequence>MTLKIVDNIPFGRFDVFEIYVNEEKYYLKRKSAIEIDVFDDEITAIIRGKK</sequence>
<organism evidence="1 2">
    <name type="scientific">Leptotrichia hofstadii F0254</name>
    <dbReference type="NCBI Taxonomy" id="634994"/>
    <lineage>
        <taxon>Bacteria</taxon>
        <taxon>Fusobacteriati</taxon>
        <taxon>Fusobacteriota</taxon>
        <taxon>Fusobacteriia</taxon>
        <taxon>Fusobacteriales</taxon>
        <taxon>Leptotrichiaceae</taxon>
        <taxon>Leptotrichia</taxon>
    </lineage>
</organism>
<dbReference type="HOGENOM" id="CLU_3100370_0_0_0"/>
<protein>
    <submittedName>
        <fullName evidence="1">Uncharacterized protein</fullName>
    </submittedName>
</protein>
<dbReference type="AlphaFoldDB" id="C9MZL1"/>
<name>C9MZL1_9FUSO</name>
<accession>C9MZL1</accession>
<proteinExistence type="predicted"/>
<dbReference type="RefSeq" id="WP_006805283.1">
    <property type="nucleotide sequence ID" value="NZ_GG700633.1"/>
</dbReference>
<evidence type="ECO:0000313" key="1">
    <source>
        <dbReference type="EMBL" id="EEX73838.1"/>
    </source>
</evidence>